<reference evidence="3" key="1">
    <citation type="journal article" date="2019" name="Int. J. Syst. Evol. Microbiol.">
        <title>The Global Catalogue of Microorganisms (GCM) 10K type strain sequencing project: providing services to taxonomists for standard genome sequencing and annotation.</title>
        <authorList>
            <consortium name="The Broad Institute Genomics Platform"/>
            <consortium name="The Broad Institute Genome Sequencing Center for Infectious Disease"/>
            <person name="Wu L."/>
            <person name="Ma J."/>
        </authorList>
    </citation>
    <scope>NUCLEOTIDE SEQUENCE [LARGE SCALE GENOMIC DNA]</scope>
    <source>
        <strain evidence="3">JCM 18958</strain>
    </source>
</reference>
<proteinExistence type="predicted"/>
<keyword evidence="3" id="KW-1185">Reference proteome</keyword>
<protein>
    <submittedName>
        <fullName evidence="2">Uncharacterized protein</fullName>
    </submittedName>
</protein>
<dbReference type="Proteomes" id="UP001501446">
    <property type="component" value="Unassembled WGS sequence"/>
</dbReference>
<organism evidence="2 3">
    <name type="scientific">Kocuria gwangalliensis</name>
    <dbReference type="NCBI Taxonomy" id="501592"/>
    <lineage>
        <taxon>Bacteria</taxon>
        <taxon>Bacillati</taxon>
        <taxon>Actinomycetota</taxon>
        <taxon>Actinomycetes</taxon>
        <taxon>Micrococcales</taxon>
        <taxon>Micrococcaceae</taxon>
        <taxon>Kocuria</taxon>
    </lineage>
</organism>
<comment type="caution">
    <text evidence="2">The sequence shown here is derived from an EMBL/GenBank/DDBJ whole genome shotgun (WGS) entry which is preliminary data.</text>
</comment>
<evidence type="ECO:0000256" key="1">
    <source>
        <dbReference type="SAM" id="MobiDB-lite"/>
    </source>
</evidence>
<sequence length="68" mass="7619">MLSGKVPHGYAQQHNRHGESFDKAVYRARIKSQREPQGGYVDPCIPGLVRFAGCLRTDKPNPVIRRAS</sequence>
<feature type="region of interest" description="Disordered" evidence="1">
    <location>
        <begin position="1"/>
        <end position="21"/>
    </location>
</feature>
<accession>A0ABP8WK46</accession>
<gene>
    <name evidence="2" type="ORF">GCM10025781_05100</name>
</gene>
<dbReference type="EMBL" id="BAABLN010000005">
    <property type="protein sequence ID" value="GAA4691162.1"/>
    <property type="molecule type" value="Genomic_DNA"/>
</dbReference>
<name>A0ABP8WK46_9MICC</name>
<evidence type="ECO:0000313" key="2">
    <source>
        <dbReference type="EMBL" id="GAA4691162.1"/>
    </source>
</evidence>
<evidence type="ECO:0000313" key="3">
    <source>
        <dbReference type="Proteomes" id="UP001501446"/>
    </source>
</evidence>